<feature type="region of interest" description="Disordered" evidence="7">
    <location>
        <begin position="1241"/>
        <end position="1284"/>
    </location>
</feature>
<dbReference type="GO" id="GO:0000932">
    <property type="term" value="C:P-body"/>
    <property type="evidence" value="ECO:0007669"/>
    <property type="project" value="UniProtKB-SubCell"/>
</dbReference>
<accession>A0A4Z2DTX4</accession>
<gene>
    <name evidence="9" type="ORF">EWB00_005661</name>
</gene>
<feature type="domain" description="Enhancer of mRNA-decapping protein 4 WD40 repeat region" evidence="8">
    <location>
        <begin position="43"/>
        <end position="423"/>
    </location>
</feature>
<evidence type="ECO:0000256" key="5">
    <source>
        <dbReference type="ARBA" id="ARBA00022737"/>
    </source>
</evidence>
<reference evidence="9 10" key="1">
    <citation type="submission" date="2019-03" db="EMBL/GenBank/DDBJ databases">
        <title>An improved genome assembly of the fluke Schistosoma japonicum.</title>
        <authorList>
            <person name="Hu W."/>
            <person name="Luo F."/>
            <person name="Yin M."/>
            <person name="Mo X."/>
            <person name="Sun C."/>
            <person name="Wu Q."/>
            <person name="Zhu B."/>
            <person name="Xiang M."/>
            <person name="Wang J."/>
            <person name="Wang Y."/>
            <person name="Zhang T."/>
            <person name="Xu B."/>
            <person name="Zheng H."/>
            <person name="Feng Z."/>
        </authorList>
    </citation>
    <scope>NUCLEOTIDE SEQUENCE [LARGE SCALE GENOMIC DNA]</scope>
    <source>
        <strain evidence="9">HuSjv2</strain>
        <tissue evidence="9">Worms</tissue>
    </source>
</reference>
<name>A0A4Z2DTX4_SCHJA</name>
<evidence type="ECO:0000256" key="3">
    <source>
        <dbReference type="ARBA" id="ARBA00022490"/>
    </source>
</evidence>
<dbReference type="InterPro" id="IPR045152">
    <property type="entry name" value="EDC4-like"/>
</dbReference>
<keyword evidence="5" id="KW-0677">Repeat</keyword>
<dbReference type="SMART" id="SM00320">
    <property type="entry name" value="WD40"/>
    <property type="match status" value="2"/>
</dbReference>
<evidence type="ECO:0000256" key="6">
    <source>
        <dbReference type="PROSITE-ProRule" id="PRU00221"/>
    </source>
</evidence>
<feature type="compositionally biased region" description="Low complexity" evidence="7">
    <location>
        <begin position="1259"/>
        <end position="1276"/>
    </location>
</feature>
<keyword evidence="3" id="KW-0963">Cytoplasm</keyword>
<keyword evidence="4 6" id="KW-0853">WD repeat</keyword>
<keyword evidence="10" id="KW-1185">Reference proteome</keyword>
<dbReference type="STRING" id="6182.A0A4Z2DTX4"/>
<dbReference type="Gene3D" id="2.130.10.10">
    <property type="entry name" value="YVTN repeat-like/Quinoprotein amine dehydrogenase"/>
    <property type="match status" value="1"/>
</dbReference>
<evidence type="ECO:0000256" key="1">
    <source>
        <dbReference type="ARBA" id="ARBA00004201"/>
    </source>
</evidence>
<feature type="region of interest" description="Disordered" evidence="7">
    <location>
        <begin position="547"/>
        <end position="569"/>
    </location>
</feature>
<feature type="compositionally biased region" description="Polar residues" evidence="7">
    <location>
        <begin position="547"/>
        <end position="559"/>
    </location>
</feature>
<comment type="subcellular location">
    <subcellularLocation>
        <location evidence="1">Cytoplasm</location>
        <location evidence="1">P-body</location>
    </subcellularLocation>
</comment>
<dbReference type="Pfam" id="PF16529">
    <property type="entry name" value="Ge1_WD40"/>
    <property type="match status" value="1"/>
</dbReference>
<sequence>MMSVQDINFTGNDEENIKDVFSSHVNIYPSAKSALDHGDVSASSKISIQPAVKYFWDYQYYVTRLISRHYASSLIAYAIKHVKKTDSDEDVHLGMVRLLNTVTGKKLLLRSFSDRITYIDFALRSEAFLAILDHSGTIGVFKIDQGLSSDDPMVSSLLFSLRPPEDFVALEICSLAWCPWVRGSKSALLSANDNNNSMFVPPRDPSLLLAYSAQHKVKVINVGLVVELLQNHFSQDSESEVSRSWSEKQLTDAIEGWATESLCYAELSDHSDAVTVIALSRDASCLASASLDGKVYLYSLVNRTFGGTMNKLKQIHAFSPHNGLPLYSLIFLDNVLHNDESITWNHLLTGAQHNREIRLWSCSDWSCLQVMQFCSVPTPSVDLLKPVNNSLSKPSLILSVDHSASFLIATDVTRRVLYTFELAVVNDPIISNDEVLSSSPSSSPILSVSKKMCFISIGEFLLTTPCLLFALGPFSRKAKNNIGSLSVKGKNDLHNVLTDQICLDIHMIHNRNLLNGTIRFDLPHRSELYKLKLITTILQQSSIEASNHPTTINNSSNNDDPIKAVPSSSSSLNSIIDQQVEFSEVLDEDNSAETLSMKQAESNTLKDQPMVLDAEMRNVSNSDCLSSINNTKKYDSNNNNDTVIISPIKYEPPEADKLQDVLSITFLNMNNQLPEKGGCIPSLCQILLNTSGPAHNNHSSNDEIDTTNYIDENDINVSSITTTPVTPPLIRLPPPPQLFFTKPTITEEDSLKPTSIIPDNTPTIPKEANLQETSLNIISSALTTDKYVVDDKDTGIEMDTVVNPTAEEEEDIHDGDINNDNDDNCHNYQSFEDLKFVLKEDSEQNSAMPNSNDDNVCGNHYDHSIYNNTNYNNSSTPTNSNEMNMILNHLEMLSLSSREQSRQFECILVHHNKYQSSGIPSSPRNSLLLRICGEFFLPLNILIWPRYYSPCQVSSTHYISVAVVRTVQGDFSRRYAQISDNMKKILSNVQESSCHPSNKANALHNLESRISLLPKLTTDSIKLILHEELLRIFSSNVPRIVEPLQHSLCSVINSHLSTLPTTVNDNVQRVLREKNFTSQIVRSASGILSTELSGAYRDSLNKIFIPALEKSVKKLFSDLNNVFQTGTQQYLNQIPSRIQIPFDSANFTTSLMHDISSLIKSTILETLKEVEIPGKTIETSISNSGSERINPAKVNRTLDLYPTTSRRNDNSSEVVCDKMSNTTSNLTKLDKTATAHKSYNRHLNKTGSGGSVISTTPLVSNSGSSTSSHSVSNSSHQKNKSTDN</sequence>
<evidence type="ECO:0000313" key="9">
    <source>
        <dbReference type="EMBL" id="TNN19993.1"/>
    </source>
</evidence>
<comment type="similarity">
    <text evidence="2">Belongs to the WD repeat EDC4 family.</text>
</comment>
<dbReference type="SUPFAM" id="SSF50978">
    <property type="entry name" value="WD40 repeat-like"/>
    <property type="match status" value="1"/>
</dbReference>
<dbReference type="PANTHER" id="PTHR15598">
    <property type="entry name" value="ENHANCER OF MRNA-DECAPPING PROTEIN 4"/>
    <property type="match status" value="1"/>
</dbReference>
<comment type="caution">
    <text evidence="9">The sequence shown here is derived from an EMBL/GenBank/DDBJ whole genome shotgun (WGS) entry which is preliminary data.</text>
</comment>
<feature type="repeat" description="WD" evidence="6">
    <location>
        <begin position="267"/>
        <end position="300"/>
    </location>
</feature>
<protein>
    <submittedName>
        <fullName evidence="9">Enhancer of mRNA-decapping protein</fullName>
    </submittedName>
</protein>
<dbReference type="GO" id="GO:0031087">
    <property type="term" value="P:deadenylation-independent decapping of nuclear-transcribed mRNA"/>
    <property type="evidence" value="ECO:0007669"/>
    <property type="project" value="InterPro"/>
</dbReference>
<dbReference type="InterPro" id="IPR036322">
    <property type="entry name" value="WD40_repeat_dom_sf"/>
</dbReference>
<organism evidence="9 10">
    <name type="scientific">Schistosoma japonicum</name>
    <name type="common">Blood fluke</name>
    <dbReference type="NCBI Taxonomy" id="6182"/>
    <lineage>
        <taxon>Eukaryota</taxon>
        <taxon>Metazoa</taxon>
        <taxon>Spiralia</taxon>
        <taxon>Lophotrochozoa</taxon>
        <taxon>Platyhelminthes</taxon>
        <taxon>Trematoda</taxon>
        <taxon>Digenea</taxon>
        <taxon>Strigeidida</taxon>
        <taxon>Schistosomatoidea</taxon>
        <taxon>Schistosomatidae</taxon>
        <taxon>Schistosoma</taxon>
    </lineage>
</organism>
<evidence type="ECO:0000259" key="8">
    <source>
        <dbReference type="Pfam" id="PF16529"/>
    </source>
</evidence>
<dbReference type="InterPro" id="IPR032401">
    <property type="entry name" value="EDC4_WD40"/>
</dbReference>
<evidence type="ECO:0000313" key="10">
    <source>
        <dbReference type="Proteomes" id="UP000311919"/>
    </source>
</evidence>
<dbReference type="OrthoDB" id="21128at2759"/>
<dbReference type="PROSITE" id="PS50082">
    <property type="entry name" value="WD_REPEATS_2"/>
    <property type="match status" value="1"/>
</dbReference>
<proteinExistence type="inferred from homology"/>
<evidence type="ECO:0000256" key="2">
    <source>
        <dbReference type="ARBA" id="ARBA00009639"/>
    </source>
</evidence>
<evidence type="ECO:0000256" key="4">
    <source>
        <dbReference type="ARBA" id="ARBA00022574"/>
    </source>
</evidence>
<dbReference type="EMBL" id="SKCS01000037">
    <property type="protein sequence ID" value="TNN19993.1"/>
    <property type="molecule type" value="Genomic_DNA"/>
</dbReference>
<dbReference type="PANTHER" id="PTHR15598:SF5">
    <property type="entry name" value="ENHANCER OF MRNA-DECAPPING PROTEIN 4"/>
    <property type="match status" value="1"/>
</dbReference>
<dbReference type="InterPro" id="IPR015943">
    <property type="entry name" value="WD40/YVTN_repeat-like_dom_sf"/>
</dbReference>
<evidence type="ECO:0000256" key="7">
    <source>
        <dbReference type="SAM" id="MobiDB-lite"/>
    </source>
</evidence>
<dbReference type="Proteomes" id="UP000311919">
    <property type="component" value="Unassembled WGS sequence"/>
</dbReference>
<dbReference type="InterPro" id="IPR001680">
    <property type="entry name" value="WD40_rpt"/>
</dbReference>